<dbReference type="AlphaFoldDB" id="A0A8B8AMB5"/>
<dbReference type="OrthoDB" id="6062494at2759"/>
<feature type="domain" description="DDE Tnp4" evidence="8">
    <location>
        <begin position="173"/>
        <end position="326"/>
    </location>
</feature>
<proteinExistence type="inferred from homology"/>
<evidence type="ECO:0000256" key="6">
    <source>
        <dbReference type="ARBA" id="ARBA00022801"/>
    </source>
</evidence>
<dbReference type="RefSeq" id="XP_022292677.1">
    <property type="nucleotide sequence ID" value="XM_022436969.1"/>
</dbReference>
<dbReference type="Pfam" id="PF13359">
    <property type="entry name" value="DDE_Tnp_4"/>
    <property type="match status" value="1"/>
</dbReference>
<reference evidence="10" key="2">
    <citation type="submission" date="2025-08" db="UniProtKB">
        <authorList>
            <consortium name="RefSeq"/>
        </authorList>
    </citation>
    <scope>IDENTIFICATION</scope>
    <source>
        <tissue evidence="10">Whole sample</tissue>
    </source>
</reference>
<gene>
    <name evidence="10" type="primary">LOC111103592</name>
</gene>
<dbReference type="InterPro" id="IPR027806">
    <property type="entry name" value="HARBI1_dom"/>
</dbReference>
<sequence length="372" mass="42456">METILLQYYFDNFLDENDNDRAVYLTRSLTIFALLSQKRFIPRVTNFAEDIVPLFDARLFRSHFRVTPAVYDIILREVQGHIVSTHGGGTEQIEPSKQLLIFLAYMASQESLRELSMQFGVGIKTVHDVVKSISKAINALLINIIDWPSIQTQQAISRDFQLQSGIPGIIGALDGTHIRLYSAPKGDRDYFNRKQFPSIQLQVVCDNDMVIRHAYTGWPGCTHDARVLRNSSLFEDGEQGNAVGQGNFIIADSAYPLRNWLITPFRDTGHLNPRQHRFNRRLSSARQIVERCYGHLKGRFRRLREITVRKPPQIVAIIISGCILHNLCVLSHDDIEDFIEEDHDVDANMYPNIYLDGGCGTARRNEIMNALL</sequence>
<protein>
    <submittedName>
        <fullName evidence="10">Nuclease HARBI1</fullName>
    </submittedName>
</protein>
<evidence type="ECO:0000256" key="7">
    <source>
        <dbReference type="ARBA" id="ARBA00023242"/>
    </source>
</evidence>
<dbReference type="Proteomes" id="UP000694844">
    <property type="component" value="Chromosome 1"/>
</dbReference>
<dbReference type="GeneID" id="111103592"/>
<evidence type="ECO:0000256" key="5">
    <source>
        <dbReference type="ARBA" id="ARBA00022723"/>
    </source>
</evidence>
<keyword evidence="9" id="KW-1185">Reference proteome</keyword>
<dbReference type="GO" id="GO:0016787">
    <property type="term" value="F:hydrolase activity"/>
    <property type="evidence" value="ECO:0007669"/>
    <property type="project" value="UniProtKB-KW"/>
</dbReference>
<evidence type="ECO:0000313" key="10">
    <source>
        <dbReference type="RefSeq" id="XP_022292677.1"/>
    </source>
</evidence>
<comment type="subcellular location">
    <subcellularLocation>
        <location evidence="2">Nucleus</location>
    </subcellularLocation>
</comment>
<name>A0A8B8AMB5_CRAVI</name>
<dbReference type="GO" id="GO:0004518">
    <property type="term" value="F:nuclease activity"/>
    <property type="evidence" value="ECO:0007669"/>
    <property type="project" value="UniProtKB-KW"/>
</dbReference>
<reference evidence="9" key="1">
    <citation type="submission" date="2024-06" db="UniProtKB">
        <authorList>
            <consortium name="RefSeq"/>
        </authorList>
    </citation>
    <scope>NUCLEOTIDE SEQUENCE [LARGE SCALE GENOMIC DNA]</scope>
</reference>
<keyword evidence="7" id="KW-0539">Nucleus</keyword>
<comment type="similarity">
    <text evidence="3">Belongs to the HARBI1 family.</text>
</comment>
<evidence type="ECO:0000259" key="8">
    <source>
        <dbReference type="Pfam" id="PF13359"/>
    </source>
</evidence>
<evidence type="ECO:0000256" key="3">
    <source>
        <dbReference type="ARBA" id="ARBA00006958"/>
    </source>
</evidence>
<evidence type="ECO:0000256" key="4">
    <source>
        <dbReference type="ARBA" id="ARBA00022722"/>
    </source>
</evidence>
<accession>A0A8B8AMB5</accession>
<dbReference type="InterPro" id="IPR045249">
    <property type="entry name" value="HARBI1-like"/>
</dbReference>
<keyword evidence="5" id="KW-0479">Metal-binding</keyword>
<dbReference type="GO" id="GO:0046872">
    <property type="term" value="F:metal ion binding"/>
    <property type="evidence" value="ECO:0007669"/>
    <property type="project" value="UniProtKB-KW"/>
</dbReference>
<evidence type="ECO:0000313" key="9">
    <source>
        <dbReference type="Proteomes" id="UP000694844"/>
    </source>
</evidence>
<dbReference type="PANTHER" id="PTHR22930:SF85">
    <property type="entry name" value="GH03217P-RELATED"/>
    <property type="match status" value="1"/>
</dbReference>
<comment type="cofactor">
    <cofactor evidence="1">
        <name>a divalent metal cation</name>
        <dbReference type="ChEBI" id="CHEBI:60240"/>
    </cofactor>
</comment>
<dbReference type="GO" id="GO:0005634">
    <property type="term" value="C:nucleus"/>
    <property type="evidence" value="ECO:0007669"/>
    <property type="project" value="UniProtKB-SubCell"/>
</dbReference>
<evidence type="ECO:0000256" key="2">
    <source>
        <dbReference type="ARBA" id="ARBA00004123"/>
    </source>
</evidence>
<dbReference type="PANTHER" id="PTHR22930">
    <property type="match status" value="1"/>
</dbReference>
<evidence type="ECO:0000256" key="1">
    <source>
        <dbReference type="ARBA" id="ARBA00001968"/>
    </source>
</evidence>
<keyword evidence="6" id="KW-0378">Hydrolase</keyword>
<keyword evidence="4" id="KW-0540">Nuclease</keyword>
<dbReference type="KEGG" id="cvn:111103592"/>
<organism evidence="9 10">
    <name type="scientific">Crassostrea virginica</name>
    <name type="common">Eastern oyster</name>
    <dbReference type="NCBI Taxonomy" id="6565"/>
    <lineage>
        <taxon>Eukaryota</taxon>
        <taxon>Metazoa</taxon>
        <taxon>Spiralia</taxon>
        <taxon>Lophotrochozoa</taxon>
        <taxon>Mollusca</taxon>
        <taxon>Bivalvia</taxon>
        <taxon>Autobranchia</taxon>
        <taxon>Pteriomorphia</taxon>
        <taxon>Ostreida</taxon>
        <taxon>Ostreoidea</taxon>
        <taxon>Ostreidae</taxon>
        <taxon>Crassostrea</taxon>
    </lineage>
</organism>